<evidence type="ECO:0000256" key="4">
    <source>
        <dbReference type="ARBA" id="ARBA00022679"/>
    </source>
</evidence>
<comment type="similarity">
    <text evidence="10">Belongs to the glycosyltransferase 10 family.</text>
</comment>
<evidence type="ECO:0000256" key="5">
    <source>
        <dbReference type="ARBA" id="ARBA00022692"/>
    </source>
</evidence>
<dbReference type="SUPFAM" id="SSF53756">
    <property type="entry name" value="UDP-Glycosyltransferase/glycogen phosphorylase"/>
    <property type="match status" value="1"/>
</dbReference>
<proteinExistence type="inferred from homology"/>
<keyword evidence="11" id="KW-0732">Signal</keyword>
<keyword evidence="6" id="KW-0735">Signal-anchor</keyword>
<keyword evidence="4 10" id="KW-0808">Transferase</keyword>
<dbReference type="OrthoDB" id="103097at2759"/>
<dbReference type="Gene3D" id="3.90.550.50">
    <property type="match status" value="1"/>
</dbReference>
<dbReference type="GO" id="GO:0000139">
    <property type="term" value="C:Golgi membrane"/>
    <property type="evidence" value="ECO:0007669"/>
    <property type="project" value="UniProtKB-SubCell"/>
</dbReference>
<reference evidence="13" key="1">
    <citation type="submission" date="2019-03" db="EMBL/GenBank/DDBJ databases">
        <title>Long read genome sequence of the mycoparasitic Pythium oligandrum ATCC 38472 isolated from sugarbeet rhizosphere.</title>
        <authorList>
            <person name="Gaulin E."/>
        </authorList>
    </citation>
    <scope>NUCLEOTIDE SEQUENCE</scope>
    <source>
        <strain evidence="13">ATCC 38472_TT</strain>
    </source>
</reference>
<dbReference type="Proteomes" id="UP000794436">
    <property type="component" value="Unassembled WGS sequence"/>
</dbReference>
<keyword evidence="3 10" id="KW-0328">Glycosyltransferase</keyword>
<feature type="chain" id="PRO_5035438791" description="Fucosyltransferase" evidence="11">
    <location>
        <begin position="24"/>
        <end position="780"/>
    </location>
</feature>
<evidence type="ECO:0000256" key="3">
    <source>
        <dbReference type="ARBA" id="ARBA00022676"/>
    </source>
</evidence>
<dbReference type="GO" id="GO:0032580">
    <property type="term" value="C:Golgi cisterna membrane"/>
    <property type="evidence" value="ECO:0007669"/>
    <property type="project" value="UniProtKB-SubCell"/>
</dbReference>
<dbReference type="InterPro" id="IPR055270">
    <property type="entry name" value="Glyco_tran_10_C"/>
</dbReference>
<comment type="caution">
    <text evidence="13">The sequence shown here is derived from an EMBL/GenBank/DDBJ whole genome shotgun (WGS) entry which is preliminary data.</text>
</comment>
<keyword evidence="8 10" id="KW-0333">Golgi apparatus</keyword>
<dbReference type="UniPathway" id="UPA00378"/>
<feature type="signal peptide" evidence="11">
    <location>
        <begin position="1"/>
        <end position="23"/>
    </location>
</feature>
<dbReference type="PANTHER" id="PTHR11214:SF3">
    <property type="entry name" value="BETA-1,3-GALACTOSYLTRANSFERASE 6"/>
    <property type="match status" value="1"/>
</dbReference>
<evidence type="ECO:0000256" key="2">
    <source>
        <dbReference type="ARBA" id="ARBA00008661"/>
    </source>
</evidence>
<comment type="subcellular location">
    <subcellularLocation>
        <location evidence="1">Golgi apparatus membrane</location>
        <topology evidence="1">Single-pass type II membrane protein</topology>
    </subcellularLocation>
    <subcellularLocation>
        <location evidence="10">Golgi apparatus</location>
        <location evidence="10">Golgi stack membrane</location>
        <topology evidence="10">Single-pass type II membrane protein</topology>
    </subcellularLocation>
</comment>
<evidence type="ECO:0000259" key="12">
    <source>
        <dbReference type="Pfam" id="PF00852"/>
    </source>
</evidence>
<dbReference type="AlphaFoldDB" id="A0A8K1CPR8"/>
<organism evidence="13 14">
    <name type="scientific">Pythium oligandrum</name>
    <name type="common">Mycoparasitic fungus</name>
    <dbReference type="NCBI Taxonomy" id="41045"/>
    <lineage>
        <taxon>Eukaryota</taxon>
        <taxon>Sar</taxon>
        <taxon>Stramenopiles</taxon>
        <taxon>Oomycota</taxon>
        <taxon>Peronosporomycetes</taxon>
        <taxon>Pythiales</taxon>
        <taxon>Pythiaceae</taxon>
        <taxon>Pythium</taxon>
    </lineage>
</organism>
<evidence type="ECO:0000256" key="7">
    <source>
        <dbReference type="ARBA" id="ARBA00022989"/>
    </source>
</evidence>
<evidence type="ECO:0000256" key="9">
    <source>
        <dbReference type="ARBA" id="ARBA00023136"/>
    </source>
</evidence>
<evidence type="ECO:0000313" key="13">
    <source>
        <dbReference type="EMBL" id="TMW66768.1"/>
    </source>
</evidence>
<name>A0A8K1CPR8_PYTOL</name>
<feature type="domain" description="Fucosyltransferase C-terminal" evidence="12">
    <location>
        <begin position="604"/>
        <end position="742"/>
    </location>
</feature>
<evidence type="ECO:0000256" key="10">
    <source>
        <dbReference type="RuleBase" id="RU003832"/>
    </source>
</evidence>
<accession>A0A8K1CPR8</accession>
<comment type="similarity">
    <text evidence="2">Belongs to the glycosyltransferase 31 family.</text>
</comment>
<dbReference type="EC" id="2.4.1.-" evidence="10"/>
<evidence type="ECO:0000256" key="8">
    <source>
        <dbReference type="ARBA" id="ARBA00023034"/>
    </source>
</evidence>
<dbReference type="GO" id="GO:0016758">
    <property type="term" value="F:hexosyltransferase activity"/>
    <property type="evidence" value="ECO:0007669"/>
    <property type="project" value="InterPro"/>
</dbReference>
<keyword evidence="14" id="KW-1185">Reference proteome</keyword>
<dbReference type="PANTHER" id="PTHR11214">
    <property type="entry name" value="BETA-1,3-N-ACETYLGLUCOSAMINYLTRANSFERASE"/>
    <property type="match status" value="1"/>
</dbReference>
<keyword evidence="7" id="KW-1133">Transmembrane helix</keyword>
<dbReference type="Pfam" id="PF00852">
    <property type="entry name" value="Glyco_transf_10"/>
    <property type="match status" value="1"/>
</dbReference>
<protein>
    <recommendedName>
        <fullName evidence="10">Fucosyltransferase</fullName>
        <ecNumber evidence="10">2.4.1.-</ecNumber>
    </recommendedName>
</protein>
<dbReference type="InterPro" id="IPR002659">
    <property type="entry name" value="Glyco_trans_31"/>
</dbReference>
<evidence type="ECO:0000313" key="14">
    <source>
        <dbReference type="Proteomes" id="UP000794436"/>
    </source>
</evidence>
<dbReference type="EMBL" id="SPLM01000007">
    <property type="protein sequence ID" value="TMW66768.1"/>
    <property type="molecule type" value="Genomic_DNA"/>
</dbReference>
<keyword evidence="9" id="KW-0472">Membrane</keyword>
<evidence type="ECO:0000256" key="6">
    <source>
        <dbReference type="ARBA" id="ARBA00022968"/>
    </source>
</evidence>
<evidence type="ECO:0000256" key="1">
    <source>
        <dbReference type="ARBA" id="ARBA00004323"/>
    </source>
</evidence>
<evidence type="ECO:0000256" key="11">
    <source>
        <dbReference type="SAM" id="SignalP"/>
    </source>
</evidence>
<dbReference type="Gene3D" id="3.40.50.11660">
    <property type="entry name" value="Glycosyl transferase family 10, C-terminal domain"/>
    <property type="match status" value="1"/>
</dbReference>
<gene>
    <name evidence="13" type="ORF">Poli38472_014080</name>
</gene>
<keyword evidence="5 10" id="KW-0812">Transmembrane</keyword>
<sequence>MTRRQNTWRWLLLCLCVAASTAASSKSDTGLNQVAVDSSTTARRVVLFNEELQDDGWDRRDILVIGVKTSVIDGVDARRAIRETWANAASLPVGVRVLFAGCEPDLSMYNESKRHSIRKEIRQEKQLYGDLLTDELQCRDSYEHLVEKTVAFFRFASSHWHFAYLMVADDDIYLRVDKLVDLLHQNASTEGFYAGQVWSTHYNRSIHPQRDPSHKNYLSIEEYPSEELPSFANGPFYLLSVDCVHFIVQHQPEFRNVGSLEDVSVALWLQKMNVFPVHIPQFANLKDTLCRNDLVALADATSNAIREIQTNLVNESSFCSGFTVDGWFKRQPDPIEETDARWTDEWNILRLDWSLEFDEYDRSIHLPLRFTHRGGVEPLTLDYVPSGIAYPAFCYLTHDIILSWFSLPNRQPGLCSLLREYLEATISRTWLERPSFRPFLTLFYHNIHGKTFDTTVLVGYSDQASYSKTVFECLFSSMFRGAQVIFFSEKLLKLNHKAPDVFVFSILDGGCGDAWEQPCRDVTSTYLTRYSDSKLVMISGEAWMVDGISESVLLVSTVQDTRHARHLYVPQASTSFGERLEHSPNELLKPTHMRYPTYSNRRFCAYMYARCDRPHREYMFDLLNEVEAVDALGACQGASNGQNLTRLRGRHHPFYNDEGVFTFSNYKFVIAFETAQVPGYVTEKLVNAFLAGTVPIYFGHSASVSHIFNPRSFIDCGRFARLRDCAAFVLRVHRDEEIYEQFRKEPPIQNVTAFNEIFSWHPDVGNTMMADQMLELINTA</sequence>
<dbReference type="InterPro" id="IPR038577">
    <property type="entry name" value="GT10-like_C_sf"/>
</dbReference>
<dbReference type="Pfam" id="PF01762">
    <property type="entry name" value="Galactosyl_T"/>
    <property type="match status" value="1"/>
</dbReference>